<feature type="domain" description="Glycosyltransferase 2-like" evidence="1">
    <location>
        <begin position="7"/>
        <end position="122"/>
    </location>
</feature>
<evidence type="ECO:0000313" key="2">
    <source>
        <dbReference type="EMBL" id="UXX80816.1"/>
    </source>
</evidence>
<dbReference type="EC" id="2.4.-.-" evidence="2"/>
<protein>
    <submittedName>
        <fullName evidence="2">Glycosyltransferase</fullName>
        <ecNumber evidence="2">2.4.-.-</ecNumber>
    </submittedName>
</protein>
<keyword evidence="2" id="KW-0808">Transferase</keyword>
<keyword evidence="2" id="KW-0328">Glycosyltransferase</keyword>
<dbReference type="InterPro" id="IPR029044">
    <property type="entry name" value="Nucleotide-diphossugar_trans"/>
</dbReference>
<evidence type="ECO:0000313" key="3">
    <source>
        <dbReference type="Proteomes" id="UP001062165"/>
    </source>
</evidence>
<proteinExistence type="predicted"/>
<sequence length="228" mass="26017">MKLPLVTIIVIVKNGEKYLATALESIINQSYKNIELLLVDGGSDDETLTIAQRYPETQILHQPNHGIANAYNFGIQSANGNLITFLSHDDKWAADKLKHQVEAFETNPNLDYCITDVEYQVEANTVVPLGFRKELLGKPVKGFMMESLMVKRSTYDKIGFYDPKLSVSEDTDWFFRCIDFDLTYCHIPKVLIYKKIHDSNAHLTDDSINKIIIKTAFKSIQRKKKLGK</sequence>
<reference evidence="2" key="1">
    <citation type="submission" date="2022-10" db="EMBL/GenBank/DDBJ databases">
        <title>Comparative genomics and taxonomic characterization of three novel marine species of genus Reichenbachiella exhibiting antioxidant and polysaccharide degradation activities.</title>
        <authorList>
            <person name="Muhammad N."/>
            <person name="Lee Y.-J."/>
            <person name="Ko J."/>
            <person name="Kim S.-G."/>
        </authorList>
    </citation>
    <scope>NUCLEOTIDE SEQUENCE</scope>
    <source>
        <strain evidence="2">Wsw4-B4</strain>
    </source>
</reference>
<dbReference type="SUPFAM" id="SSF53448">
    <property type="entry name" value="Nucleotide-diphospho-sugar transferases"/>
    <property type="match status" value="1"/>
</dbReference>
<gene>
    <name evidence="2" type="ORF">N7E81_06850</name>
</gene>
<name>A0ABY6D3T7_9BACT</name>
<dbReference type="Gene3D" id="3.90.550.10">
    <property type="entry name" value="Spore Coat Polysaccharide Biosynthesis Protein SpsA, Chain A"/>
    <property type="match status" value="1"/>
</dbReference>
<dbReference type="RefSeq" id="WP_263052545.1">
    <property type="nucleotide sequence ID" value="NZ_CP106735.1"/>
</dbReference>
<dbReference type="Proteomes" id="UP001062165">
    <property type="component" value="Chromosome"/>
</dbReference>
<evidence type="ECO:0000259" key="1">
    <source>
        <dbReference type="Pfam" id="PF00535"/>
    </source>
</evidence>
<dbReference type="Pfam" id="PF00535">
    <property type="entry name" value="Glycos_transf_2"/>
    <property type="match status" value="1"/>
</dbReference>
<dbReference type="PANTHER" id="PTHR22916">
    <property type="entry name" value="GLYCOSYLTRANSFERASE"/>
    <property type="match status" value="1"/>
</dbReference>
<dbReference type="EMBL" id="CP106735">
    <property type="protein sequence ID" value="UXX80816.1"/>
    <property type="molecule type" value="Genomic_DNA"/>
</dbReference>
<dbReference type="PANTHER" id="PTHR22916:SF3">
    <property type="entry name" value="UDP-GLCNAC:BETAGAL BETA-1,3-N-ACETYLGLUCOSAMINYLTRANSFERASE-LIKE PROTEIN 1"/>
    <property type="match status" value="1"/>
</dbReference>
<keyword evidence="3" id="KW-1185">Reference proteome</keyword>
<organism evidence="2 3">
    <name type="scientific">Reichenbachiella carrageenanivorans</name>
    <dbReference type="NCBI Taxonomy" id="2979869"/>
    <lineage>
        <taxon>Bacteria</taxon>
        <taxon>Pseudomonadati</taxon>
        <taxon>Bacteroidota</taxon>
        <taxon>Cytophagia</taxon>
        <taxon>Cytophagales</taxon>
        <taxon>Reichenbachiellaceae</taxon>
        <taxon>Reichenbachiella</taxon>
    </lineage>
</organism>
<dbReference type="GO" id="GO:0016757">
    <property type="term" value="F:glycosyltransferase activity"/>
    <property type="evidence" value="ECO:0007669"/>
    <property type="project" value="UniProtKB-KW"/>
</dbReference>
<accession>A0ABY6D3T7</accession>
<dbReference type="InterPro" id="IPR001173">
    <property type="entry name" value="Glyco_trans_2-like"/>
</dbReference>